<proteinExistence type="predicted"/>
<reference evidence="1 2" key="1">
    <citation type="journal article" date="2016" name="Mol. Biol. Evol.">
        <title>Comparative Genomics of Early-Diverging Mushroom-Forming Fungi Provides Insights into the Origins of Lignocellulose Decay Capabilities.</title>
        <authorList>
            <person name="Nagy L.G."/>
            <person name="Riley R."/>
            <person name="Tritt A."/>
            <person name="Adam C."/>
            <person name="Daum C."/>
            <person name="Floudas D."/>
            <person name="Sun H."/>
            <person name="Yadav J.S."/>
            <person name="Pangilinan J."/>
            <person name="Larsson K.H."/>
            <person name="Matsuura K."/>
            <person name="Barry K."/>
            <person name="Labutti K."/>
            <person name="Kuo R."/>
            <person name="Ohm R.A."/>
            <person name="Bhattacharya S.S."/>
            <person name="Shirouzu T."/>
            <person name="Yoshinaga Y."/>
            <person name="Martin F.M."/>
            <person name="Grigoriev I.V."/>
            <person name="Hibbett D.S."/>
        </authorList>
    </citation>
    <scope>NUCLEOTIDE SEQUENCE [LARGE SCALE GENOMIC DNA]</scope>
    <source>
        <strain evidence="1 2">CBS 109695</strain>
    </source>
</reference>
<evidence type="ECO:0000313" key="2">
    <source>
        <dbReference type="Proteomes" id="UP000076532"/>
    </source>
</evidence>
<protein>
    <submittedName>
        <fullName evidence="1">Uncharacterized protein</fullName>
    </submittedName>
</protein>
<keyword evidence="2" id="KW-1185">Reference proteome</keyword>
<accession>A0A167VRK0</accession>
<gene>
    <name evidence="1" type="ORF">FIBSPDRAFT_877698</name>
</gene>
<dbReference type="Proteomes" id="UP000076532">
    <property type="component" value="Unassembled WGS sequence"/>
</dbReference>
<sequence length="76" mass="8466">MNRKRHSIGRTQLPSLRQIIQAQSLFPITSADAMPSAYPTSSATFQRHVRPARIPCIEVLRSYACASPQVAKLRTS</sequence>
<evidence type="ECO:0000313" key="1">
    <source>
        <dbReference type="EMBL" id="KZP05292.1"/>
    </source>
</evidence>
<name>A0A167VRK0_9AGAM</name>
<dbReference type="AlphaFoldDB" id="A0A167VRK0"/>
<dbReference type="EMBL" id="KV417848">
    <property type="protein sequence ID" value="KZP05292.1"/>
    <property type="molecule type" value="Genomic_DNA"/>
</dbReference>
<organism evidence="1 2">
    <name type="scientific">Athelia psychrophila</name>
    <dbReference type="NCBI Taxonomy" id="1759441"/>
    <lineage>
        <taxon>Eukaryota</taxon>
        <taxon>Fungi</taxon>
        <taxon>Dikarya</taxon>
        <taxon>Basidiomycota</taxon>
        <taxon>Agaricomycotina</taxon>
        <taxon>Agaricomycetes</taxon>
        <taxon>Agaricomycetidae</taxon>
        <taxon>Atheliales</taxon>
        <taxon>Atheliaceae</taxon>
        <taxon>Athelia</taxon>
    </lineage>
</organism>